<comment type="caution">
    <text evidence="2">The sequence shown here is derived from an EMBL/GenBank/DDBJ whole genome shotgun (WGS) entry which is preliminary data.</text>
</comment>
<dbReference type="Pfam" id="PF05368">
    <property type="entry name" value="NmrA"/>
    <property type="match status" value="1"/>
</dbReference>
<dbReference type="Proteomes" id="UP000636960">
    <property type="component" value="Unassembled WGS sequence"/>
</dbReference>
<dbReference type="Gene3D" id="3.90.25.10">
    <property type="entry name" value="UDP-galactose 4-epimerase, domain 1"/>
    <property type="match status" value="1"/>
</dbReference>
<dbReference type="PANTHER" id="PTHR43162:SF1">
    <property type="entry name" value="PRESTALK A DIFFERENTIATION PROTEIN A"/>
    <property type="match status" value="1"/>
</dbReference>
<dbReference type="InterPro" id="IPR008030">
    <property type="entry name" value="NmrA-like"/>
</dbReference>
<name>A0A919K6M6_9ACTN</name>
<proteinExistence type="predicted"/>
<organism evidence="2 3">
    <name type="scientific">Paractinoplanes rishiriensis</name>
    <dbReference type="NCBI Taxonomy" id="1050105"/>
    <lineage>
        <taxon>Bacteria</taxon>
        <taxon>Bacillati</taxon>
        <taxon>Actinomycetota</taxon>
        <taxon>Actinomycetes</taxon>
        <taxon>Micromonosporales</taxon>
        <taxon>Micromonosporaceae</taxon>
        <taxon>Paractinoplanes</taxon>
    </lineage>
</organism>
<dbReference type="InterPro" id="IPR036291">
    <property type="entry name" value="NAD(P)-bd_dom_sf"/>
</dbReference>
<dbReference type="EMBL" id="BOMV01000076">
    <property type="protein sequence ID" value="GIE99664.1"/>
    <property type="molecule type" value="Genomic_DNA"/>
</dbReference>
<evidence type="ECO:0000313" key="3">
    <source>
        <dbReference type="Proteomes" id="UP000636960"/>
    </source>
</evidence>
<sequence>MSNHPILVLGSTGTTGRRVTERLRTAGVSIRAASRHGPVHFDWDDPATWPPALSGATAVYLMLPHERPIEPGFVRAAAGAHLVLLSSRGIETMGDDRLLAAERAVRESGAAWTILRPDWFNQNFDEGFFQPAVVAGQLAMPVGDARQVFVDADDIAAVAATVLADPTGHAGHTYDLTGPEALSFGEAAAVIAGAAGRPLRFAGDPETYLAQQTMIGLPEEQTRAEIEAFAALRDLGDQKPTDDVRRVTGHPPKGFATYAEEAAARGAWSG</sequence>
<reference evidence="2" key="1">
    <citation type="submission" date="2021-01" db="EMBL/GenBank/DDBJ databases">
        <title>Whole genome shotgun sequence of Actinoplanes rishiriensis NBRC 108556.</title>
        <authorList>
            <person name="Komaki H."/>
            <person name="Tamura T."/>
        </authorList>
    </citation>
    <scope>NUCLEOTIDE SEQUENCE</scope>
    <source>
        <strain evidence="2">NBRC 108556</strain>
    </source>
</reference>
<dbReference type="AlphaFoldDB" id="A0A919K6M6"/>
<dbReference type="PANTHER" id="PTHR43162">
    <property type="match status" value="1"/>
</dbReference>
<dbReference type="Gene3D" id="3.40.50.720">
    <property type="entry name" value="NAD(P)-binding Rossmann-like Domain"/>
    <property type="match status" value="1"/>
</dbReference>
<dbReference type="InterPro" id="IPR051604">
    <property type="entry name" value="Ergot_Alk_Oxidoreductase"/>
</dbReference>
<feature type="domain" description="NmrA-like" evidence="1">
    <location>
        <begin position="102"/>
        <end position="232"/>
    </location>
</feature>
<evidence type="ECO:0000259" key="1">
    <source>
        <dbReference type="Pfam" id="PF05368"/>
    </source>
</evidence>
<gene>
    <name evidence="2" type="ORF">Ari01nite_71290</name>
</gene>
<accession>A0A919K6M6</accession>
<dbReference type="SUPFAM" id="SSF51735">
    <property type="entry name" value="NAD(P)-binding Rossmann-fold domains"/>
    <property type="match status" value="1"/>
</dbReference>
<protein>
    <submittedName>
        <fullName evidence="2">NmrA family protein</fullName>
    </submittedName>
</protein>
<keyword evidence="3" id="KW-1185">Reference proteome</keyword>
<dbReference type="RefSeq" id="WP_203786646.1">
    <property type="nucleotide sequence ID" value="NZ_BOMV01000076.1"/>
</dbReference>
<evidence type="ECO:0000313" key="2">
    <source>
        <dbReference type="EMBL" id="GIE99664.1"/>
    </source>
</evidence>